<evidence type="ECO:0000256" key="1">
    <source>
        <dbReference type="SAM" id="MobiDB-lite"/>
    </source>
</evidence>
<dbReference type="EMBL" id="JARJLG010000044">
    <property type="protein sequence ID" value="KAJ7761932.1"/>
    <property type="molecule type" value="Genomic_DNA"/>
</dbReference>
<gene>
    <name evidence="2" type="ORF">DFH07DRAFT_771245</name>
</gene>
<dbReference type="AlphaFoldDB" id="A0AAD7JCE6"/>
<organism evidence="2 3">
    <name type="scientific">Mycena maculata</name>
    <dbReference type="NCBI Taxonomy" id="230809"/>
    <lineage>
        <taxon>Eukaryota</taxon>
        <taxon>Fungi</taxon>
        <taxon>Dikarya</taxon>
        <taxon>Basidiomycota</taxon>
        <taxon>Agaricomycotina</taxon>
        <taxon>Agaricomycetes</taxon>
        <taxon>Agaricomycetidae</taxon>
        <taxon>Agaricales</taxon>
        <taxon>Marasmiineae</taxon>
        <taxon>Mycenaceae</taxon>
        <taxon>Mycena</taxon>
    </lineage>
</organism>
<feature type="compositionally biased region" description="Basic and acidic residues" evidence="1">
    <location>
        <begin position="61"/>
        <end position="75"/>
    </location>
</feature>
<accession>A0AAD7JCE6</accession>
<keyword evidence="3" id="KW-1185">Reference proteome</keyword>
<evidence type="ECO:0000313" key="3">
    <source>
        <dbReference type="Proteomes" id="UP001215280"/>
    </source>
</evidence>
<sequence>MPHHYFVWSQPLLLQLLGHTAVAAATVLLVLAPVALLLGHTYHCCTCHCSSDVASSRRQRTKFERGKKIDQRTDGGDSGDVAPSRQQITKFEGGKKVDGWTEIWETSLPGDGGRWNSSAENWEIEWMEH</sequence>
<proteinExistence type="predicted"/>
<comment type="caution">
    <text evidence="2">The sequence shown here is derived from an EMBL/GenBank/DDBJ whole genome shotgun (WGS) entry which is preliminary data.</text>
</comment>
<reference evidence="2" key="1">
    <citation type="submission" date="2023-03" db="EMBL/GenBank/DDBJ databases">
        <title>Massive genome expansion in bonnet fungi (Mycena s.s.) driven by repeated elements and novel gene families across ecological guilds.</title>
        <authorList>
            <consortium name="Lawrence Berkeley National Laboratory"/>
            <person name="Harder C.B."/>
            <person name="Miyauchi S."/>
            <person name="Viragh M."/>
            <person name="Kuo A."/>
            <person name="Thoen E."/>
            <person name="Andreopoulos B."/>
            <person name="Lu D."/>
            <person name="Skrede I."/>
            <person name="Drula E."/>
            <person name="Henrissat B."/>
            <person name="Morin E."/>
            <person name="Kohler A."/>
            <person name="Barry K."/>
            <person name="LaButti K."/>
            <person name="Morin E."/>
            <person name="Salamov A."/>
            <person name="Lipzen A."/>
            <person name="Mereny Z."/>
            <person name="Hegedus B."/>
            <person name="Baldrian P."/>
            <person name="Stursova M."/>
            <person name="Weitz H."/>
            <person name="Taylor A."/>
            <person name="Grigoriev I.V."/>
            <person name="Nagy L.G."/>
            <person name="Martin F."/>
            <person name="Kauserud H."/>
        </authorList>
    </citation>
    <scope>NUCLEOTIDE SEQUENCE</scope>
    <source>
        <strain evidence="2">CBHHK188m</strain>
    </source>
</reference>
<name>A0AAD7JCE6_9AGAR</name>
<protein>
    <submittedName>
        <fullName evidence="2">Uncharacterized protein</fullName>
    </submittedName>
</protein>
<dbReference type="Proteomes" id="UP001215280">
    <property type="component" value="Unassembled WGS sequence"/>
</dbReference>
<feature type="region of interest" description="Disordered" evidence="1">
    <location>
        <begin position="54"/>
        <end position="86"/>
    </location>
</feature>
<evidence type="ECO:0000313" key="2">
    <source>
        <dbReference type="EMBL" id="KAJ7761932.1"/>
    </source>
</evidence>